<gene>
    <name evidence="2" type="ORF">HJG54_05970</name>
</gene>
<name>A0AA96WCA7_9CYAN</name>
<protein>
    <submittedName>
        <fullName evidence="2">AzlD domain-containing protein</fullName>
    </submittedName>
</protein>
<keyword evidence="1" id="KW-0472">Membrane</keyword>
<reference evidence="2" key="1">
    <citation type="submission" date="2020-05" db="EMBL/GenBank/DDBJ databases">
        <authorList>
            <person name="Zhu T."/>
            <person name="Keshari N."/>
            <person name="Lu X."/>
        </authorList>
    </citation>
    <scope>NUCLEOTIDE SEQUENCE</scope>
    <source>
        <strain evidence="2">NK1-12</strain>
    </source>
</reference>
<keyword evidence="1" id="KW-0812">Transmembrane</keyword>
<dbReference type="RefSeq" id="WP_316433901.1">
    <property type="nucleotide sequence ID" value="NZ_CP053586.1"/>
</dbReference>
<dbReference type="Pfam" id="PF05437">
    <property type="entry name" value="AzlD"/>
    <property type="match status" value="1"/>
</dbReference>
<organism evidence="2">
    <name type="scientific">Leptolyngbya sp. NK1-12</name>
    <dbReference type="NCBI Taxonomy" id="2547451"/>
    <lineage>
        <taxon>Bacteria</taxon>
        <taxon>Bacillati</taxon>
        <taxon>Cyanobacteriota</taxon>
        <taxon>Cyanophyceae</taxon>
        <taxon>Leptolyngbyales</taxon>
        <taxon>Leptolyngbyaceae</taxon>
        <taxon>Leptolyngbya group</taxon>
        <taxon>Leptolyngbya</taxon>
    </lineage>
</organism>
<proteinExistence type="predicted"/>
<dbReference type="AlphaFoldDB" id="A0AA96WCA7"/>
<evidence type="ECO:0000313" key="2">
    <source>
        <dbReference type="EMBL" id="WNZ22453.1"/>
    </source>
</evidence>
<feature type="transmembrane region" description="Helical" evidence="1">
    <location>
        <begin position="86"/>
        <end position="103"/>
    </location>
</feature>
<accession>A0AA96WCA7</accession>
<evidence type="ECO:0000256" key="1">
    <source>
        <dbReference type="SAM" id="Phobius"/>
    </source>
</evidence>
<dbReference type="EMBL" id="CP053586">
    <property type="protein sequence ID" value="WNZ22453.1"/>
    <property type="molecule type" value="Genomic_DNA"/>
</dbReference>
<sequence length="104" mass="11793">MNEFLLITGMVIVTFLIRYPVLAMSGRLQLAPWFLQLLRFVPPTVLTAIVVPAVLMPNDQLWLDFTNARLIGAIAAVGIGVWRKNLLLTIVVGMLVFFIWQWLL</sequence>
<dbReference type="InterPro" id="IPR008407">
    <property type="entry name" value="Brnchd-chn_aa_trnsp_AzlD"/>
</dbReference>
<feature type="transmembrane region" description="Helical" evidence="1">
    <location>
        <begin position="6"/>
        <end position="25"/>
    </location>
</feature>
<feature type="transmembrane region" description="Helical" evidence="1">
    <location>
        <begin position="37"/>
        <end position="55"/>
    </location>
</feature>
<feature type="transmembrane region" description="Helical" evidence="1">
    <location>
        <begin position="61"/>
        <end position="79"/>
    </location>
</feature>
<keyword evidence="1" id="KW-1133">Transmembrane helix</keyword>